<keyword evidence="2" id="KW-0812">Transmembrane</keyword>
<name>A0A2I0W4C1_9ASPA</name>
<protein>
    <submittedName>
        <fullName evidence="3">Uncharacterized protein</fullName>
    </submittedName>
</protein>
<gene>
    <name evidence="3" type="ORF">MA16_Dca026115</name>
</gene>
<organism evidence="3 4">
    <name type="scientific">Dendrobium catenatum</name>
    <dbReference type="NCBI Taxonomy" id="906689"/>
    <lineage>
        <taxon>Eukaryota</taxon>
        <taxon>Viridiplantae</taxon>
        <taxon>Streptophyta</taxon>
        <taxon>Embryophyta</taxon>
        <taxon>Tracheophyta</taxon>
        <taxon>Spermatophyta</taxon>
        <taxon>Magnoliopsida</taxon>
        <taxon>Liliopsida</taxon>
        <taxon>Asparagales</taxon>
        <taxon>Orchidaceae</taxon>
        <taxon>Epidendroideae</taxon>
        <taxon>Malaxideae</taxon>
        <taxon>Dendrobiinae</taxon>
        <taxon>Dendrobium</taxon>
    </lineage>
</organism>
<feature type="region of interest" description="Disordered" evidence="1">
    <location>
        <begin position="135"/>
        <end position="162"/>
    </location>
</feature>
<dbReference type="EMBL" id="KZ502929">
    <property type="protein sequence ID" value="PKU70515.1"/>
    <property type="molecule type" value="Genomic_DNA"/>
</dbReference>
<feature type="transmembrane region" description="Helical" evidence="2">
    <location>
        <begin position="241"/>
        <end position="262"/>
    </location>
</feature>
<dbReference type="Proteomes" id="UP000233837">
    <property type="component" value="Unassembled WGS sequence"/>
</dbReference>
<sequence>MARGKHSRHPSGSSSTATLDPHFPEVDDQAAYQRYKVAGIIVSQTVNPNYLSYPKVQNITYGDIVLDVVKKEFKDHVEEMENLRNVSKAKHDNSFYGDWIYPSSEEKQEDLLGEVSPVTMAEIEFVEESMLHIGSPEHHDTQESGQSRLKGESPGSTHPNISMIKDLSEVPYGESSSSQSLLQDPAKVHTIRLQSGTSSRLGRLDLCSQMRISKDCKETNYRSMTAGLSDSRNLFDELEKVVFYLFLQALVAGSWSVSHVVWGLALVVSYFYDVFLSVRISWWIRLCPSLLLAGWDGVWYLDLLEPSCLFSSSCVWFWQAKWLSCWLVGSFEGSGLQVSPLLCCLNGPFYSAGRFLKALLAGSLFLLCFWVTLVYLNLVLLLGWIGGAFISCGYPLLLVTLWDDGYKVCSKDDGWEHFGGCFVSSFFLGAFS</sequence>
<accession>A0A2I0W4C1</accession>
<evidence type="ECO:0000256" key="2">
    <source>
        <dbReference type="SAM" id="Phobius"/>
    </source>
</evidence>
<keyword evidence="4" id="KW-1185">Reference proteome</keyword>
<reference evidence="3 4" key="2">
    <citation type="journal article" date="2017" name="Nature">
        <title>The Apostasia genome and the evolution of orchids.</title>
        <authorList>
            <person name="Zhang G.Q."/>
            <person name="Liu K.W."/>
            <person name="Li Z."/>
            <person name="Lohaus R."/>
            <person name="Hsiao Y.Y."/>
            <person name="Niu S.C."/>
            <person name="Wang J.Y."/>
            <person name="Lin Y.C."/>
            <person name="Xu Q."/>
            <person name="Chen L.J."/>
            <person name="Yoshida K."/>
            <person name="Fujiwara S."/>
            <person name="Wang Z.W."/>
            <person name="Zhang Y.Q."/>
            <person name="Mitsuda N."/>
            <person name="Wang M."/>
            <person name="Liu G.H."/>
            <person name="Pecoraro L."/>
            <person name="Huang H.X."/>
            <person name="Xiao X.J."/>
            <person name="Lin M."/>
            <person name="Wu X.Y."/>
            <person name="Wu W.L."/>
            <person name="Chen Y.Y."/>
            <person name="Chang S.B."/>
            <person name="Sakamoto S."/>
            <person name="Ohme-Takagi M."/>
            <person name="Yagi M."/>
            <person name="Zeng S.J."/>
            <person name="Shen C.Y."/>
            <person name="Yeh C.M."/>
            <person name="Luo Y.B."/>
            <person name="Tsai W.C."/>
            <person name="Van de Peer Y."/>
            <person name="Liu Z.J."/>
        </authorList>
    </citation>
    <scope>NUCLEOTIDE SEQUENCE [LARGE SCALE GENOMIC DNA]</scope>
    <source>
        <tissue evidence="3">The whole plant</tissue>
    </source>
</reference>
<reference evidence="3 4" key="1">
    <citation type="journal article" date="2016" name="Sci. Rep.">
        <title>The Dendrobium catenatum Lindl. genome sequence provides insights into polysaccharide synthase, floral development and adaptive evolution.</title>
        <authorList>
            <person name="Zhang G.Q."/>
            <person name="Xu Q."/>
            <person name="Bian C."/>
            <person name="Tsai W.C."/>
            <person name="Yeh C.M."/>
            <person name="Liu K.W."/>
            <person name="Yoshida K."/>
            <person name="Zhang L.S."/>
            <person name="Chang S.B."/>
            <person name="Chen F."/>
            <person name="Shi Y."/>
            <person name="Su Y.Y."/>
            <person name="Zhang Y.Q."/>
            <person name="Chen L.J."/>
            <person name="Yin Y."/>
            <person name="Lin M."/>
            <person name="Huang H."/>
            <person name="Deng H."/>
            <person name="Wang Z.W."/>
            <person name="Zhu S.L."/>
            <person name="Zhao X."/>
            <person name="Deng C."/>
            <person name="Niu S.C."/>
            <person name="Huang J."/>
            <person name="Wang M."/>
            <person name="Liu G.H."/>
            <person name="Yang H.J."/>
            <person name="Xiao X.J."/>
            <person name="Hsiao Y.Y."/>
            <person name="Wu W.L."/>
            <person name="Chen Y.Y."/>
            <person name="Mitsuda N."/>
            <person name="Ohme-Takagi M."/>
            <person name="Luo Y.B."/>
            <person name="Van de Peer Y."/>
            <person name="Liu Z.J."/>
        </authorList>
    </citation>
    <scope>NUCLEOTIDE SEQUENCE [LARGE SCALE GENOMIC DNA]</scope>
    <source>
        <tissue evidence="3">The whole plant</tissue>
    </source>
</reference>
<feature type="region of interest" description="Disordered" evidence="1">
    <location>
        <begin position="1"/>
        <end position="23"/>
    </location>
</feature>
<feature type="transmembrane region" description="Helical" evidence="2">
    <location>
        <begin position="355"/>
        <end position="375"/>
    </location>
</feature>
<feature type="transmembrane region" description="Helical" evidence="2">
    <location>
        <begin position="381"/>
        <end position="402"/>
    </location>
</feature>
<proteinExistence type="predicted"/>
<keyword evidence="2" id="KW-1133">Transmembrane helix</keyword>
<evidence type="ECO:0000256" key="1">
    <source>
        <dbReference type="SAM" id="MobiDB-lite"/>
    </source>
</evidence>
<dbReference type="AlphaFoldDB" id="A0A2I0W4C1"/>
<evidence type="ECO:0000313" key="4">
    <source>
        <dbReference type="Proteomes" id="UP000233837"/>
    </source>
</evidence>
<evidence type="ECO:0000313" key="3">
    <source>
        <dbReference type="EMBL" id="PKU70515.1"/>
    </source>
</evidence>
<keyword evidence="2" id="KW-0472">Membrane</keyword>